<dbReference type="InterPro" id="IPR032466">
    <property type="entry name" value="Metal_Hydrolase"/>
</dbReference>
<sequence length="389" mass="39417">MTTTLLTDVTALDARGEMPGAWILLDGDSIAAVGGAGDALPGADETVGAGGAVVTPGLIDLHGHGGAGRSFDDGVDAIRAATAFHRESGTTRSVISLVANPTDALSRSLEAVAEVARADETVLGAHLEGPFLSPGNAGAHHPGFLTSPDPALVDALLGASRGVLRQVTIAPELPGALDAISRFVDAGVRVGLGHTTADVDQARAGFDRGATLLTHAFNAMPGIHHRAPGPIVAALDDERVTLELILDGVHVDPRVARLLFDAAPSRVALITDAMAAAGAADGHYRLGALDVTVDAGTALVTGTTTIAGSTLTQDAALRLALSAVGLSPREAVEALTLTPARALGLDGRLGLLEPGFAGDLVVWSAEWQPVRVWAGGVPVPSRHQVDRAG</sequence>
<keyword evidence="3 5" id="KW-0378">Hydrolase</keyword>
<reference evidence="8" key="1">
    <citation type="journal article" date="2019" name="Int. J. Syst. Evol. Microbiol.">
        <title>The Global Catalogue of Microorganisms (GCM) 10K type strain sequencing project: providing services to taxonomists for standard genome sequencing and annotation.</title>
        <authorList>
            <consortium name="The Broad Institute Genomics Platform"/>
            <consortium name="The Broad Institute Genome Sequencing Center for Infectious Disease"/>
            <person name="Wu L."/>
            <person name="Ma J."/>
        </authorList>
    </citation>
    <scope>NUCLEOTIDE SEQUENCE [LARGE SCALE GENOMIC DNA]</scope>
    <source>
        <strain evidence="8">JCM 17442</strain>
    </source>
</reference>
<gene>
    <name evidence="7" type="primary">nagA</name>
    <name evidence="7" type="ORF">GCM10022256_21260</name>
</gene>
<keyword evidence="4 5" id="KW-0119">Carbohydrate metabolism</keyword>
<dbReference type="InterPro" id="IPR003764">
    <property type="entry name" value="GlcNAc_6-P_deAcase"/>
</dbReference>
<dbReference type="Proteomes" id="UP001501594">
    <property type="component" value="Unassembled WGS sequence"/>
</dbReference>
<keyword evidence="2" id="KW-0479">Metal-binding</keyword>
<dbReference type="PANTHER" id="PTHR11113">
    <property type="entry name" value="N-ACETYLGLUCOSAMINE-6-PHOSPHATE DEACETYLASE"/>
    <property type="match status" value="1"/>
</dbReference>
<comment type="caution">
    <text evidence="7">The sequence shown here is derived from an EMBL/GenBank/DDBJ whole genome shotgun (WGS) entry which is preliminary data.</text>
</comment>
<evidence type="ECO:0000256" key="4">
    <source>
        <dbReference type="ARBA" id="ARBA00023277"/>
    </source>
</evidence>
<proteinExistence type="inferred from homology"/>
<dbReference type="Gene3D" id="3.20.20.140">
    <property type="entry name" value="Metal-dependent hydrolases"/>
    <property type="match status" value="1"/>
</dbReference>
<dbReference type="EMBL" id="BAABAU010000001">
    <property type="protein sequence ID" value="GAA4266514.1"/>
    <property type="molecule type" value="Genomic_DNA"/>
</dbReference>
<dbReference type="Gene3D" id="2.30.40.10">
    <property type="entry name" value="Urease, subunit C, domain 1"/>
    <property type="match status" value="1"/>
</dbReference>
<evidence type="ECO:0000313" key="7">
    <source>
        <dbReference type="EMBL" id="GAA4266514.1"/>
    </source>
</evidence>
<dbReference type="SUPFAM" id="SSF51556">
    <property type="entry name" value="Metallo-dependent hydrolases"/>
    <property type="match status" value="1"/>
</dbReference>
<protein>
    <submittedName>
        <fullName evidence="7">N-acetylglucosamine-6-phosphate deacetylase</fullName>
    </submittedName>
</protein>
<accession>A0ABP8E389</accession>
<dbReference type="PIRSF" id="PIRSF038994">
    <property type="entry name" value="NagA"/>
    <property type="match status" value="1"/>
</dbReference>
<name>A0ABP8E389_9MICO</name>
<organism evidence="7 8">
    <name type="scientific">Frondihabitans peucedani</name>
    <dbReference type="NCBI Taxonomy" id="598626"/>
    <lineage>
        <taxon>Bacteria</taxon>
        <taxon>Bacillati</taxon>
        <taxon>Actinomycetota</taxon>
        <taxon>Actinomycetes</taxon>
        <taxon>Micrococcales</taxon>
        <taxon>Microbacteriaceae</taxon>
        <taxon>Frondihabitans</taxon>
    </lineage>
</organism>
<evidence type="ECO:0000313" key="8">
    <source>
        <dbReference type="Proteomes" id="UP001501594"/>
    </source>
</evidence>
<dbReference type="SUPFAM" id="SSF51338">
    <property type="entry name" value="Composite domain of metallo-dependent hydrolases"/>
    <property type="match status" value="1"/>
</dbReference>
<dbReference type="NCBIfam" id="TIGR00221">
    <property type="entry name" value="nagA"/>
    <property type="match status" value="1"/>
</dbReference>
<evidence type="ECO:0000256" key="3">
    <source>
        <dbReference type="ARBA" id="ARBA00022801"/>
    </source>
</evidence>
<keyword evidence="8" id="KW-1185">Reference proteome</keyword>
<feature type="domain" description="Amidohydrolase-related" evidence="6">
    <location>
        <begin position="53"/>
        <end position="364"/>
    </location>
</feature>
<evidence type="ECO:0000256" key="1">
    <source>
        <dbReference type="ARBA" id="ARBA00010716"/>
    </source>
</evidence>
<evidence type="ECO:0000256" key="5">
    <source>
        <dbReference type="PIRNR" id="PIRNR038994"/>
    </source>
</evidence>
<dbReference type="Pfam" id="PF01979">
    <property type="entry name" value="Amidohydro_1"/>
    <property type="match status" value="1"/>
</dbReference>
<comment type="similarity">
    <text evidence="1 5">Belongs to the metallo-dependent hydrolases superfamily. NagA family.</text>
</comment>
<dbReference type="PANTHER" id="PTHR11113:SF14">
    <property type="entry name" value="N-ACETYLGLUCOSAMINE-6-PHOSPHATE DEACETYLASE"/>
    <property type="match status" value="1"/>
</dbReference>
<evidence type="ECO:0000256" key="2">
    <source>
        <dbReference type="ARBA" id="ARBA00022723"/>
    </source>
</evidence>
<dbReference type="RefSeq" id="WP_344795794.1">
    <property type="nucleotide sequence ID" value="NZ_BAABAU010000001.1"/>
</dbReference>
<evidence type="ECO:0000259" key="6">
    <source>
        <dbReference type="Pfam" id="PF01979"/>
    </source>
</evidence>
<dbReference type="InterPro" id="IPR006680">
    <property type="entry name" value="Amidohydro-rel"/>
</dbReference>
<dbReference type="InterPro" id="IPR011059">
    <property type="entry name" value="Metal-dep_hydrolase_composite"/>
</dbReference>